<dbReference type="CDD" id="cd06261">
    <property type="entry name" value="TM_PBP2"/>
    <property type="match status" value="1"/>
</dbReference>
<keyword evidence="4" id="KW-1003">Cell membrane</keyword>
<proteinExistence type="inferred from homology"/>
<evidence type="ECO:0000256" key="6">
    <source>
        <dbReference type="ARBA" id="ARBA00022989"/>
    </source>
</evidence>
<reference evidence="10 11" key="1">
    <citation type="submission" date="2024-05" db="EMBL/GenBank/DDBJ databases">
        <title>Neorhizobium sp. Rsf11, a plant growth promoting and heavy metal resistant PAH-degrader.</title>
        <authorList>
            <person name="Golubev S.N."/>
            <person name="Muratova A.Y."/>
            <person name="Markelova M.I."/>
        </authorList>
    </citation>
    <scope>NUCLEOTIDE SEQUENCE [LARGE SCALE GENOMIC DNA]</scope>
    <source>
        <strain evidence="10 11">Rsf11</strain>
    </source>
</reference>
<organism evidence="10 11">
    <name type="scientific">Neorhizobium phenanthreniclasticum</name>
    <dbReference type="NCBI Taxonomy" id="3157917"/>
    <lineage>
        <taxon>Bacteria</taxon>
        <taxon>Pseudomonadati</taxon>
        <taxon>Pseudomonadota</taxon>
        <taxon>Alphaproteobacteria</taxon>
        <taxon>Hyphomicrobiales</taxon>
        <taxon>Rhizobiaceae</taxon>
        <taxon>Rhizobium/Agrobacterium group</taxon>
        <taxon>Neorhizobium</taxon>
    </lineage>
</organism>
<dbReference type="Pfam" id="PF00528">
    <property type="entry name" value="BPD_transp_1"/>
    <property type="match status" value="1"/>
</dbReference>
<evidence type="ECO:0000256" key="5">
    <source>
        <dbReference type="ARBA" id="ARBA00022692"/>
    </source>
</evidence>
<feature type="transmembrane region" description="Helical" evidence="8">
    <location>
        <begin position="28"/>
        <end position="48"/>
    </location>
</feature>
<dbReference type="SUPFAM" id="SSF161098">
    <property type="entry name" value="MetI-like"/>
    <property type="match status" value="1"/>
</dbReference>
<comment type="subcellular location">
    <subcellularLocation>
        <location evidence="1 8">Cell membrane</location>
        <topology evidence="1 8">Multi-pass membrane protein</topology>
    </subcellularLocation>
</comment>
<dbReference type="RefSeq" id="WP_227702472.1">
    <property type="nucleotide sequence ID" value="NZ_JBEAAL010000006.1"/>
</dbReference>
<dbReference type="Gene3D" id="1.10.3720.10">
    <property type="entry name" value="MetI-like"/>
    <property type="match status" value="1"/>
</dbReference>
<comment type="caution">
    <text evidence="10">The sequence shown here is derived from an EMBL/GenBank/DDBJ whole genome shotgun (WGS) entry which is preliminary data.</text>
</comment>
<feature type="transmembrane region" description="Helical" evidence="8">
    <location>
        <begin position="266"/>
        <end position="287"/>
    </location>
</feature>
<dbReference type="PANTHER" id="PTHR42929:SF5">
    <property type="entry name" value="ABC TRANSPORTER PERMEASE PROTEIN"/>
    <property type="match status" value="1"/>
</dbReference>
<feature type="transmembrane region" description="Helical" evidence="8">
    <location>
        <begin position="116"/>
        <end position="139"/>
    </location>
</feature>
<accession>A0ABV0M278</accession>
<dbReference type="PROSITE" id="PS50928">
    <property type="entry name" value="ABC_TM1"/>
    <property type="match status" value="1"/>
</dbReference>
<dbReference type="InterPro" id="IPR000515">
    <property type="entry name" value="MetI-like"/>
</dbReference>
<evidence type="ECO:0000313" key="10">
    <source>
        <dbReference type="EMBL" id="MEQ1405561.1"/>
    </source>
</evidence>
<evidence type="ECO:0000313" key="11">
    <source>
        <dbReference type="Proteomes" id="UP001496627"/>
    </source>
</evidence>
<feature type="transmembrane region" description="Helical" evidence="8">
    <location>
        <begin position="210"/>
        <end position="239"/>
    </location>
</feature>
<comment type="similarity">
    <text evidence="2">Belongs to the binding-protein-dependent transport system permease family. CysTW subfamily.</text>
</comment>
<keyword evidence="5 8" id="KW-0812">Transmembrane</keyword>
<evidence type="ECO:0000256" key="7">
    <source>
        <dbReference type="ARBA" id="ARBA00023136"/>
    </source>
</evidence>
<evidence type="ECO:0000256" key="2">
    <source>
        <dbReference type="ARBA" id="ARBA00007069"/>
    </source>
</evidence>
<sequence>MTTAKTHKLPVRAAISLTKSKSWRHYPIGLSLILIIPLCLLLGFGFVYPVGRLLGQSFFAPDFGLDNYRRLLETPLYLRVLGRTVIVALIVMAASLALGYPVALAMARLRRDLAGVVMACVLLPLWTSALVRSYAWIVILQRRGLVNDVLLGLGVISEPLKLIYTEGAVILAMTHVLVPFMILPIFGAIRAIPTELVQAARNLGAGQFTVFARILLPLSLPGIFAGCLMTFILALGFYVTPALVGGPSSLLMATLIGQQTTETLDWGFAGALSTVLLCVTLVIVVCFRKALSNNRGISNVA</sequence>
<name>A0ABV0M278_9HYPH</name>
<evidence type="ECO:0000256" key="1">
    <source>
        <dbReference type="ARBA" id="ARBA00004651"/>
    </source>
</evidence>
<feature type="transmembrane region" description="Helical" evidence="8">
    <location>
        <begin position="80"/>
        <end position="104"/>
    </location>
</feature>
<keyword evidence="11" id="KW-1185">Reference proteome</keyword>
<dbReference type="Proteomes" id="UP001496627">
    <property type="component" value="Unassembled WGS sequence"/>
</dbReference>
<feature type="domain" description="ABC transmembrane type-1" evidence="9">
    <location>
        <begin position="81"/>
        <end position="287"/>
    </location>
</feature>
<gene>
    <name evidence="10" type="ORF">ABK249_11515</name>
</gene>
<dbReference type="InterPro" id="IPR035906">
    <property type="entry name" value="MetI-like_sf"/>
</dbReference>
<feature type="transmembrane region" description="Helical" evidence="8">
    <location>
        <begin position="168"/>
        <end position="189"/>
    </location>
</feature>
<protein>
    <submittedName>
        <fullName evidence="10">ABC transporter permease</fullName>
    </submittedName>
</protein>
<evidence type="ECO:0000259" key="9">
    <source>
        <dbReference type="PROSITE" id="PS50928"/>
    </source>
</evidence>
<keyword evidence="7 8" id="KW-0472">Membrane</keyword>
<dbReference type="PANTHER" id="PTHR42929">
    <property type="entry name" value="INNER MEMBRANE ABC TRANSPORTER PERMEASE PROTEIN YDCU-RELATED-RELATED"/>
    <property type="match status" value="1"/>
</dbReference>
<keyword evidence="3 8" id="KW-0813">Transport</keyword>
<evidence type="ECO:0000256" key="8">
    <source>
        <dbReference type="RuleBase" id="RU363032"/>
    </source>
</evidence>
<keyword evidence="6 8" id="KW-1133">Transmembrane helix</keyword>
<evidence type="ECO:0000256" key="3">
    <source>
        <dbReference type="ARBA" id="ARBA00022448"/>
    </source>
</evidence>
<evidence type="ECO:0000256" key="4">
    <source>
        <dbReference type="ARBA" id="ARBA00022475"/>
    </source>
</evidence>
<dbReference type="EMBL" id="JBEAAL010000006">
    <property type="protein sequence ID" value="MEQ1405561.1"/>
    <property type="molecule type" value="Genomic_DNA"/>
</dbReference>